<dbReference type="InterPro" id="IPR022482">
    <property type="entry name" value="Proteasome_ATPase"/>
</dbReference>
<protein>
    <recommendedName>
        <fullName evidence="4">AAA ATPase forming ring-shaped complexes</fullName>
        <shortName evidence="4">ARC</shortName>
    </recommendedName>
</protein>
<dbReference type="Gene3D" id="1.10.8.60">
    <property type="match status" value="1"/>
</dbReference>
<dbReference type="GO" id="GO:0000502">
    <property type="term" value="C:proteasome complex"/>
    <property type="evidence" value="ECO:0007669"/>
    <property type="project" value="UniProtKB-KW"/>
</dbReference>
<keyword evidence="7" id="KW-0413">Isomerase</keyword>
<sequence>MSYQDSRAEDLRRTVVSLEEKNERLTRALTTARGQLLQMQEQLRQVNQPPLTLATFVSADITKRELEAVVGGRRMRLAAAPSLDLSSVARGQLIRVDEKMVAVEPDGFTRSGMLASVLELVGIDRVLVGTEGGAEHLLALAGPLLHGNLRPGDSVLVDLRAGYAFERVVRSDVEQLLTPEVPDVSYDDIGGLDSQIQQVRDSIEMPFRHPELYRSYGLRPPKGILLYGPPGSGKTLIAKAVANSLSRAETGARTYFLSIKGPELLNKFVGETERQIRAIFARARALAGTDVPVVIFFDEMEALFRTRGSGISSDVETMIVPQLLAEMDGVEALDNVVIIGASNRADMIDPAVLRPGRLDVRIRVDRPDREGARDIFSKYLVPTLPVAQTEVALHGSLEGALASMAESAVERLYAQDESTALFDATLASGSTRRIRICDIVSGALIAGVVERAKKHAITDSLAGRGPGLTTAHVLAGVAEETRESVELAATSTPQDWARTIGLREEVVAVRALQGGER</sequence>
<proteinExistence type="inferred from homology"/>
<dbReference type="EMBL" id="JBHTEF010000001">
    <property type="protein sequence ID" value="MFC7580503.1"/>
    <property type="molecule type" value="Genomic_DNA"/>
</dbReference>
<gene>
    <name evidence="4 7" type="primary">arc</name>
    <name evidence="7" type="ORF">ACFQWG_04640</name>
</gene>
<organism evidence="7 8">
    <name type="scientific">Schaalia naturae</name>
    <dbReference type="NCBI Taxonomy" id="635203"/>
    <lineage>
        <taxon>Bacteria</taxon>
        <taxon>Bacillati</taxon>
        <taxon>Actinomycetota</taxon>
        <taxon>Actinomycetes</taxon>
        <taxon>Actinomycetales</taxon>
        <taxon>Actinomycetaceae</taxon>
        <taxon>Schaalia</taxon>
    </lineage>
</organism>
<keyword evidence="1 4" id="KW-0547">Nucleotide-binding</keyword>
<dbReference type="InterPro" id="IPR003960">
    <property type="entry name" value="ATPase_AAA_CS"/>
</dbReference>
<dbReference type="PANTHER" id="PTHR23077">
    <property type="entry name" value="AAA-FAMILY ATPASE"/>
    <property type="match status" value="1"/>
</dbReference>
<dbReference type="PROSITE" id="PS00674">
    <property type="entry name" value="AAA"/>
    <property type="match status" value="1"/>
</dbReference>
<accession>A0ABW2SLI8</accession>
<evidence type="ECO:0000313" key="7">
    <source>
        <dbReference type="EMBL" id="MFC7580503.1"/>
    </source>
</evidence>
<evidence type="ECO:0000256" key="3">
    <source>
        <dbReference type="ARBA" id="ARBA00023054"/>
    </source>
</evidence>
<dbReference type="Gene3D" id="3.40.50.300">
    <property type="entry name" value="P-loop containing nucleotide triphosphate hydrolases"/>
    <property type="match status" value="1"/>
</dbReference>
<keyword evidence="7" id="KW-0647">Proteasome</keyword>
<comment type="subunit">
    <text evidence="4">Homohexamer. Assembles into a hexameric ring structure.</text>
</comment>
<dbReference type="Gene3D" id="1.20.5.170">
    <property type="match status" value="1"/>
</dbReference>
<dbReference type="InterPro" id="IPR032501">
    <property type="entry name" value="Prot_ATP_ID_OB_2nd"/>
</dbReference>
<dbReference type="InterPro" id="IPR041626">
    <property type="entry name" value="Prot_ATP_ID_OB_N"/>
</dbReference>
<reference evidence="8" key="1">
    <citation type="journal article" date="2019" name="Int. J. Syst. Evol. Microbiol.">
        <title>The Global Catalogue of Microorganisms (GCM) 10K type strain sequencing project: providing services to taxonomists for standard genome sequencing and annotation.</title>
        <authorList>
            <consortium name="The Broad Institute Genomics Platform"/>
            <consortium name="The Broad Institute Genome Sequencing Center for Infectious Disease"/>
            <person name="Wu L."/>
            <person name="Ma J."/>
        </authorList>
    </citation>
    <scope>NUCLEOTIDE SEQUENCE [LARGE SCALE GENOMIC DNA]</scope>
    <source>
        <strain evidence="8">CCUG 56698</strain>
    </source>
</reference>
<feature type="binding site" evidence="4">
    <location>
        <begin position="231"/>
        <end position="236"/>
    </location>
    <ligand>
        <name>ATP</name>
        <dbReference type="ChEBI" id="CHEBI:30616"/>
    </ligand>
</feature>
<dbReference type="Pfam" id="PF17758">
    <property type="entry name" value="Prot_ATP_ID_OB_N"/>
    <property type="match status" value="1"/>
</dbReference>
<keyword evidence="3 4" id="KW-0175">Coiled coil</keyword>
<dbReference type="Proteomes" id="UP001596527">
    <property type="component" value="Unassembled WGS sequence"/>
</dbReference>
<dbReference type="PANTHER" id="PTHR23077:SF144">
    <property type="entry name" value="PROTEASOME-ASSOCIATED ATPASE"/>
    <property type="match status" value="1"/>
</dbReference>
<dbReference type="InterPro" id="IPR003959">
    <property type="entry name" value="ATPase_AAA_core"/>
</dbReference>
<evidence type="ECO:0000256" key="4">
    <source>
        <dbReference type="HAMAP-Rule" id="MF_02112"/>
    </source>
</evidence>
<dbReference type="GO" id="GO:0036402">
    <property type="term" value="F:proteasome-activating activity"/>
    <property type="evidence" value="ECO:0007669"/>
    <property type="project" value="UniProtKB-EC"/>
</dbReference>
<dbReference type="SUPFAM" id="SSF52540">
    <property type="entry name" value="P-loop containing nucleoside triphosphate hydrolases"/>
    <property type="match status" value="1"/>
</dbReference>
<keyword evidence="8" id="KW-1185">Reference proteome</keyword>
<comment type="caution">
    <text evidence="7">The sequence shown here is derived from an EMBL/GenBank/DDBJ whole genome shotgun (WGS) entry which is preliminary data.</text>
</comment>
<dbReference type="NCBIfam" id="TIGR03689">
    <property type="entry name" value="pup_AAA"/>
    <property type="match status" value="1"/>
</dbReference>
<feature type="domain" description="AAA+ ATPase" evidence="6">
    <location>
        <begin position="220"/>
        <end position="368"/>
    </location>
</feature>
<dbReference type="HAMAP" id="MF_02112">
    <property type="entry name" value="ARC_ATPase"/>
    <property type="match status" value="1"/>
</dbReference>
<dbReference type="Pfam" id="PF16450">
    <property type="entry name" value="Prot_ATP_ID_OB_C"/>
    <property type="match status" value="1"/>
</dbReference>
<dbReference type="Gene3D" id="2.40.50.140">
    <property type="entry name" value="Nucleic acid-binding proteins"/>
    <property type="match status" value="2"/>
</dbReference>
<evidence type="ECO:0000256" key="1">
    <source>
        <dbReference type="ARBA" id="ARBA00022741"/>
    </source>
</evidence>
<evidence type="ECO:0000313" key="8">
    <source>
        <dbReference type="Proteomes" id="UP001596527"/>
    </source>
</evidence>
<evidence type="ECO:0000256" key="2">
    <source>
        <dbReference type="ARBA" id="ARBA00022840"/>
    </source>
</evidence>
<dbReference type="InterPro" id="IPR003593">
    <property type="entry name" value="AAA+_ATPase"/>
</dbReference>
<dbReference type="SMART" id="SM00382">
    <property type="entry name" value="AAA"/>
    <property type="match status" value="1"/>
</dbReference>
<dbReference type="InterPro" id="IPR027417">
    <property type="entry name" value="P-loop_NTPase"/>
</dbReference>
<feature type="coiled-coil region" evidence="4">
    <location>
        <begin position="8"/>
        <end position="42"/>
    </location>
</feature>
<dbReference type="RefSeq" id="WP_380976226.1">
    <property type="nucleotide sequence ID" value="NZ_JBHTEF010000001.1"/>
</dbReference>
<dbReference type="InterPro" id="IPR050168">
    <property type="entry name" value="AAA_ATPase_domain"/>
</dbReference>
<dbReference type="InterPro" id="IPR012340">
    <property type="entry name" value="NA-bd_OB-fold"/>
</dbReference>
<name>A0ABW2SLI8_9ACTO</name>
<evidence type="ECO:0000259" key="6">
    <source>
        <dbReference type="SMART" id="SM00382"/>
    </source>
</evidence>
<dbReference type="Pfam" id="PF00004">
    <property type="entry name" value="AAA"/>
    <property type="match status" value="1"/>
</dbReference>
<comment type="similarity">
    <text evidence="4 5">Belongs to the AAA ATPase family.</text>
</comment>
<keyword evidence="2 4" id="KW-0067">ATP-binding</keyword>
<evidence type="ECO:0000256" key="5">
    <source>
        <dbReference type="RuleBase" id="RU003651"/>
    </source>
</evidence>